<dbReference type="EMBL" id="JABCKI010000721">
    <property type="protein sequence ID" value="KAG5649760.1"/>
    <property type="molecule type" value="Genomic_DNA"/>
</dbReference>
<reference evidence="2" key="1">
    <citation type="submission" date="2021-02" db="EMBL/GenBank/DDBJ databases">
        <authorList>
            <person name="Nieuwenhuis M."/>
            <person name="Van De Peppel L.J.J."/>
        </authorList>
    </citation>
    <scope>NUCLEOTIDE SEQUENCE</scope>
    <source>
        <strain evidence="2">D49</strain>
    </source>
</reference>
<dbReference type="OrthoDB" id="2526683at2759"/>
<gene>
    <name evidence="2" type="ORF">H0H81_002145</name>
</gene>
<keyword evidence="3" id="KW-1185">Reference proteome</keyword>
<dbReference type="AlphaFoldDB" id="A0A9P7GI75"/>
<accession>A0A9P7GI75</accession>
<name>A0A9P7GI75_9AGAR</name>
<evidence type="ECO:0000256" key="1">
    <source>
        <dbReference type="SAM" id="MobiDB-lite"/>
    </source>
</evidence>
<feature type="region of interest" description="Disordered" evidence="1">
    <location>
        <begin position="172"/>
        <end position="196"/>
    </location>
</feature>
<comment type="caution">
    <text evidence="2">The sequence shown here is derived from an EMBL/GenBank/DDBJ whole genome shotgun (WGS) entry which is preliminary data.</text>
</comment>
<feature type="region of interest" description="Disordered" evidence="1">
    <location>
        <begin position="114"/>
        <end position="137"/>
    </location>
</feature>
<sequence>MICTRCTSSITATNRATNGHRFVFHSSEIIATERVYVSEEPGVIPYDPVAITLGPESSILPPFPFPTPSSSTEPRYLIDNAQYSRSSSPAPMSDYLPTPPLEFANPSLVSTSPDSFPFPREYTSPDSHAPHMTPFSRLPHSPFPPQYVYNHLLHRPTSAALSPSNISSLLPLSGASPSYESTAEQKEQPPQPRKLKSGDALFWHHLARNGEIPGVEDDKRARGNRPTSLAVGGEIIATLAFDR</sequence>
<dbReference type="Proteomes" id="UP000717328">
    <property type="component" value="Unassembled WGS sequence"/>
</dbReference>
<evidence type="ECO:0000313" key="2">
    <source>
        <dbReference type="EMBL" id="KAG5649760.1"/>
    </source>
</evidence>
<organism evidence="2 3">
    <name type="scientific">Sphagnurus paluster</name>
    <dbReference type="NCBI Taxonomy" id="117069"/>
    <lineage>
        <taxon>Eukaryota</taxon>
        <taxon>Fungi</taxon>
        <taxon>Dikarya</taxon>
        <taxon>Basidiomycota</taxon>
        <taxon>Agaricomycotina</taxon>
        <taxon>Agaricomycetes</taxon>
        <taxon>Agaricomycetidae</taxon>
        <taxon>Agaricales</taxon>
        <taxon>Tricholomatineae</taxon>
        <taxon>Lyophyllaceae</taxon>
        <taxon>Sphagnurus</taxon>
    </lineage>
</organism>
<evidence type="ECO:0000313" key="3">
    <source>
        <dbReference type="Proteomes" id="UP000717328"/>
    </source>
</evidence>
<reference evidence="2" key="2">
    <citation type="submission" date="2021-10" db="EMBL/GenBank/DDBJ databases">
        <title>Phylogenomics reveals ancestral predisposition of the termite-cultivated fungus Termitomyces towards a domesticated lifestyle.</title>
        <authorList>
            <person name="Auxier B."/>
            <person name="Grum-Grzhimaylo A."/>
            <person name="Cardenas M.E."/>
            <person name="Lodge J.D."/>
            <person name="Laessoe T."/>
            <person name="Pedersen O."/>
            <person name="Smith M.E."/>
            <person name="Kuyper T.W."/>
            <person name="Franco-Molano E.A."/>
            <person name="Baroni T.J."/>
            <person name="Aanen D.K."/>
        </authorList>
    </citation>
    <scope>NUCLEOTIDE SEQUENCE</scope>
    <source>
        <strain evidence="2">D49</strain>
    </source>
</reference>
<proteinExistence type="predicted"/>
<protein>
    <submittedName>
        <fullName evidence="2">Uncharacterized protein</fullName>
    </submittedName>
</protein>